<protein>
    <submittedName>
        <fullName evidence="1">Uncharacterized protein</fullName>
    </submittedName>
</protein>
<organism evidence="1">
    <name type="scientific">Micrurus spixii</name>
    <name type="common">Amazon coral snake</name>
    <dbReference type="NCBI Taxonomy" id="129469"/>
    <lineage>
        <taxon>Eukaryota</taxon>
        <taxon>Metazoa</taxon>
        <taxon>Chordata</taxon>
        <taxon>Craniata</taxon>
        <taxon>Vertebrata</taxon>
        <taxon>Euteleostomi</taxon>
        <taxon>Lepidosauria</taxon>
        <taxon>Squamata</taxon>
        <taxon>Bifurcata</taxon>
        <taxon>Unidentata</taxon>
        <taxon>Episquamata</taxon>
        <taxon>Toxicofera</taxon>
        <taxon>Serpentes</taxon>
        <taxon>Colubroidea</taxon>
        <taxon>Elapidae</taxon>
        <taxon>Elapinae</taxon>
        <taxon>Micrurus</taxon>
    </lineage>
</organism>
<reference evidence="1" key="2">
    <citation type="submission" date="2017-11" db="EMBL/GenBank/DDBJ databases">
        <title>Coralsnake Venomics: Analyses of Venom Gland Transcriptomes and Proteomes of Six Brazilian Taxa.</title>
        <authorList>
            <person name="Aird S.D."/>
            <person name="Jorge da Silva N."/>
            <person name="Qiu L."/>
            <person name="Villar-Briones A."/>
            <person name="Aparecida-Saddi V."/>
            <person name="Campos-Telles M.P."/>
            <person name="Grau M."/>
            <person name="Mikheyev A.S."/>
        </authorList>
    </citation>
    <scope>NUCLEOTIDE SEQUENCE</scope>
    <source>
        <tissue evidence="1">Venom_gland</tissue>
    </source>
</reference>
<reference evidence="1" key="1">
    <citation type="submission" date="2017-07" db="EMBL/GenBank/DDBJ databases">
        <authorList>
            <person name="Mikheyev A."/>
            <person name="Grau M."/>
        </authorList>
    </citation>
    <scope>NUCLEOTIDE SEQUENCE</scope>
    <source>
        <tissue evidence="1">Venom_gland</tissue>
    </source>
</reference>
<accession>A0A2D4MUD6</accession>
<proteinExistence type="predicted"/>
<dbReference type="AlphaFoldDB" id="A0A2D4MUD6"/>
<name>A0A2D4MUD6_9SAUR</name>
<evidence type="ECO:0000313" key="1">
    <source>
        <dbReference type="EMBL" id="LAB37042.1"/>
    </source>
</evidence>
<dbReference type="EMBL" id="IACM01131226">
    <property type="protein sequence ID" value="LAB37042.1"/>
    <property type="molecule type" value="Transcribed_RNA"/>
</dbReference>
<sequence>MEYHNKILHTYRLMPAYPHPYSGKDCLTLGSEYFSFKILMDPILPMYPFFFCAERQCIVIFLVCSQLTYICLVLFCYGHNLHGPDEVSKQLNNFLKFTTAKYCYSNKSKHILSSNIRYNQNKPKVIID</sequence>